<name>A4A057_9BACT</name>
<dbReference type="AlphaFoldDB" id="A4A057"/>
<sequence>MSLDEAHETGVEYATTEQPLRALVSPKADKPPLLYAPPAAPRAKRLYGGQSGPTDKTVRQAANPHERKSRKMMAKKIQQSGPPYRNNVKGRNQHVE</sequence>
<gene>
    <name evidence="2" type="ORF">DSM3645_06064</name>
</gene>
<proteinExistence type="predicted"/>
<evidence type="ECO:0000313" key="2">
    <source>
        <dbReference type="EMBL" id="EAQ77843.1"/>
    </source>
</evidence>
<organism evidence="2 3">
    <name type="scientific">Blastopirellula marina DSM 3645</name>
    <dbReference type="NCBI Taxonomy" id="314230"/>
    <lineage>
        <taxon>Bacteria</taxon>
        <taxon>Pseudomonadati</taxon>
        <taxon>Planctomycetota</taxon>
        <taxon>Planctomycetia</taxon>
        <taxon>Pirellulales</taxon>
        <taxon>Pirellulaceae</taxon>
        <taxon>Blastopirellula</taxon>
    </lineage>
</organism>
<dbReference type="RefSeq" id="WP_002654808.1">
    <property type="nucleotide sequence ID" value="NZ_CH672377.1"/>
</dbReference>
<accession>A4A057</accession>
<feature type="compositionally biased region" description="Basic and acidic residues" evidence="1">
    <location>
        <begin position="1"/>
        <end position="10"/>
    </location>
</feature>
<dbReference type="Proteomes" id="UP000004358">
    <property type="component" value="Unassembled WGS sequence"/>
</dbReference>
<feature type="region of interest" description="Disordered" evidence="1">
    <location>
        <begin position="1"/>
        <end position="96"/>
    </location>
</feature>
<dbReference type="EMBL" id="AANZ01000027">
    <property type="protein sequence ID" value="EAQ77843.1"/>
    <property type="molecule type" value="Genomic_DNA"/>
</dbReference>
<comment type="caution">
    <text evidence="2">The sequence shown here is derived from an EMBL/GenBank/DDBJ whole genome shotgun (WGS) entry which is preliminary data.</text>
</comment>
<evidence type="ECO:0000256" key="1">
    <source>
        <dbReference type="SAM" id="MobiDB-lite"/>
    </source>
</evidence>
<evidence type="ECO:0000313" key="3">
    <source>
        <dbReference type="Proteomes" id="UP000004358"/>
    </source>
</evidence>
<protein>
    <submittedName>
        <fullName evidence="2">Uncharacterized protein</fullName>
    </submittedName>
</protein>
<reference evidence="2 3" key="1">
    <citation type="submission" date="2006-02" db="EMBL/GenBank/DDBJ databases">
        <authorList>
            <person name="Amann R."/>
            <person name="Ferriera S."/>
            <person name="Johnson J."/>
            <person name="Kravitz S."/>
            <person name="Halpern A."/>
            <person name="Remington K."/>
            <person name="Beeson K."/>
            <person name="Tran B."/>
            <person name="Rogers Y.-H."/>
            <person name="Friedman R."/>
            <person name="Venter J.C."/>
        </authorList>
    </citation>
    <scope>NUCLEOTIDE SEQUENCE [LARGE SCALE GENOMIC DNA]</scope>
    <source>
        <strain evidence="2 3">DSM 3645</strain>
    </source>
</reference>
<dbReference type="HOGENOM" id="CLU_2354192_0_0_0"/>